<gene>
    <name evidence="1" type="ORF">Ark11_0194</name>
</gene>
<protein>
    <submittedName>
        <fullName evidence="1">Putative exported protein</fullName>
    </submittedName>
</protein>
<sequence length="204" mass="22659">MDKIGVLFQRLLLIGWVFALSACVSVGNRTFVNQPIHSTFDGPEVSSPAVTDSSIPIYEISGSVTAVSYRGIVTGKIKIIHGSHDDRVTIVSPSNDLLADVVVAGNKIFFRRGSKPPRVELFRDWMRTNFGISTSMAAALSWVKGHPYDEKHAIFMDTDNRKRKCFLENKWLVCIQQPTDSQKIVKKIVQISVPGVNISLSVDR</sequence>
<dbReference type="Proteomes" id="UP000198651">
    <property type="component" value="Chromosome I"/>
</dbReference>
<dbReference type="STRING" id="1561003.Ark11_0194"/>
<dbReference type="AlphaFoldDB" id="A0A0S4M246"/>
<dbReference type="RefSeq" id="WP_092490416.1">
    <property type="nucleotide sequence ID" value="NZ_LN906597.1"/>
</dbReference>
<evidence type="ECO:0000313" key="2">
    <source>
        <dbReference type="Proteomes" id="UP000198651"/>
    </source>
</evidence>
<accession>A0A0S4M246</accession>
<dbReference type="EMBL" id="LN906597">
    <property type="protein sequence ID" value="CUT17052.1"/>
    <property type="molecule type" value="Genomic_DNA"/>
</dbReference>
<organism evidence="1 2">
    <name type="scientific">Candidatus Ichthyocystis hellenicum</name>
    <dbReference type="NCBI Taxonomy" id="1561003"/>
    <lineage>
        <taxon>Bacteria</taxon>
        <taxon>Pseudomonadati</taxon>
        <taxon>Pseudomonadota</taxon>
        <taxon>Betaproteobacteria</taxon>
        <taxon>Burkholderiales</taxon>
        <taxon>Candidatus Ichthyocystis</taxon>
    </lineage>
</organism>
<keyword evidence="2" id="KW-1185">Reference proteome</keyword>
<dbReference type="PROSITE" id="PS51257">
    <property type="entry name" value="PROKAR_LIPOPROTEIN"/>
    <property type="match status" value="1"/>
</dbReference>
<reference evidence="2" key="1">
    <citation type="submission" date="2015-11" db="EMBL/GenBank/DDBJ databases">
        <authorList>
            <person name="Seth-Smith H.M.B."/>
        </authorList>
    </citation>
    <scope>NUCLEOTIDE SEQUENCE [LARGE SCALE GENOMIC DNA]</scope>
    <source>
        <strain evidence="2">2013Ark11</strain>
    </source>
</reference>
<dbReference type="OrthoDB" id="9862567at2"/>
<evidence type="ECO:0000313" key="1">
    <source>
        <dbReference type="EMBL" id="CUT17052.1"/>
    </source>
</evidence>
<proteinExistence type="predicted"/>
<name>A0A0S4M246_9BURK</name>